<evidence type="ECO:0000313" key="4">
    <source>
        <dbReference type="Proteomes" id="UP000075221"/>
    </source>
</evidence>
<gene>
    <name evidence="3" type="ORF">A8L58_15755</name>
    <name evidence="2" type="ORF">AXH35_14295</name>
</gene>
<dbReference type="EMBL" id="CP015970">
    <property type="protein sequence ID" value="AOZ47892.1"/>
    <property type="molecule type" value="Genomic_DNA"/>
</dbReference>
<keyword evidence="1" id="KW-0472">Membrane</keyword>
<proteinExistence type="predicted"/>
<feature type="transmembrane region" description="Helical" evidence="1">
    <location>
        <begin position="73"/>
        <end position="93"/>
    </location>
</feature>
<name>A0AAC9FCJ9_9ACTN</name>
<feature type="transmembrane region" description="Helical" evidence="1">
    <location>
        <begin position="105"/>
        <end position="128"/>
    </location>
</feature>
<feature type="transmembrane region" description="Helical" evidence="1">
    <location>
        <begin position="50"/>
        <end position="68"/>
    </location>
</feature>
<dbReference type="Proteomes" id="UP000075221">
    <property type="component" value="Chromosome"/>
</dbReference>
<reference evidence="2 4" key="2">
    <citation type="submission" date="2016-02" db="EMBL/GenBank/DDBJ databases">
        <title>Complete Genome Sequence of Propionibacterium acidipropionici ATCC 55737.</title>
        <authorList>
            <person name="Luna Flores C.H."/>
            <person name="Nielsen L.K."/>
            <person name="Marcellin E."/>
        </authorList>
    </citation>
    <scope>NUCLEOTIDE SEQUENCE [LARGE SCALE GENOMIC DNA]</scope>
    <source>
        <strain evidence="2 4">ATCC 55737</strain>
    </source>
</reference>
<accession>A0AAC9FCJ9</accession>
<feature type="transmembrane region" description="Helical" evidence="1">
    <location>
        <begin position="12"/>
        <end position="30"/>
    </location>
</feature>
<sequence>MTSHERRLRDLTWVLIAAQAVMLGLQWIGRAAPSRPPVHAWWPAPMADDWWWVGCHAVAVALLCWGLARRRRWLPGVIGAWLSAAAWLIWGASDLAWSIDTRPPVSLVAPLLALAVCVPLSVIVAHMWSDRGLTD</sequence>
<dbReference type="EMBL" id="CP014352">
    <property type="protein sequence ID" value="AMS06444.1"/>
    <property type="molecule type" value="Genomic_DNA"/>
</dbReference>
<evidence type="ECO:0000313" key="5">
    <source>
        <dbReference type="Proteomes" id="UP000178666"/>
    </source>
</evidence>
<dbReference type="RefSeq" id="WP_062820284.1">
    <property type="nucleotide sequence ID" value="NZ_CP014352.1"/>
</dbReference>
<evidence type="ECO:0000313" key="3">
    <source>
        <dbReference type="EMBL" id="AOZ47892.1"/>
    </source>
</evidence>
<protein>
    <submittedName>
        <fullName evidence="2">Uncharacterized protein</fullName>
    </submittedName>
</protein>
<keyword evidence="1" id="KW-0812">Transmembrane</keyword>
<dbReference type="Proteomes" id="UP000178666">
    <property type="component" value="Chromosome"/>
</dbReference>
<evidence type="ECO:0000313" key="2">
    <source>
        <dbReference type="EMBL" id="AMS06444.1"/>
    </source>
</evidence>
<keyword evidence="5" id="KW-1185">Reference proteome</keyword>
<organism evidence="2 4">
    <name type="scientific">Acidipropionibacterium acidipropionici</name>
    <dbReference type="NCBI Taxonomy" id="1748"/>
    <lineage>
        <taxon>Bacteria</taxon>
        <taxon>Bacillati</taxon>
        <taxon>Actinomycetota</taxon>
        <taxon>Actinomycetes</taxon>
        <taxon>Propionibacteriales</taxon>
        <taxon>Propionibacteriaceae</taxon>
        <taxon>Acidipropionibacterium</taxon>
    </lineage>
</organism>
<keyword evidence="1" id="KW-1133">Transmembrane helix</keyword>
<reference evidence="3 5" key="1">
    <citation type="journal article" date="2016" name="Plant Dis.">
        <title>Improved production of propionic acid using genome shuffling.</title>
        <authorList>
            <person name="Luna-Flores C.H."/>
            <person name="Palfreyman R.W."/>
            <person name="Kromer J.O."/>
            <person name="Nielsen L.K."/>
            <person name="Marcellin E."/>
        </authorList>
    </citation>
    <scope>NUCLEOTIDE SEQUENCE [LARGE SCALE GENOMIC DNA]</scope>
    <source>
        <strain evidence="3 5">F3E8</strain>
    </source>
</reference>
<evidence type="ECO:0000256" key="1">
    <source>
        <dbReference type="SAM" id="Phobius"/>
    </source>
</evidence>
<dbReference type="AlphaFoldDB" id="A0AAC9FCJ9"/>